<dbReference type="SUPFAM" id="SSF48208">
    <property type="entry name" value="Six-hairpin glycosidases"/>
    <property type="match status" value="1"/>
</dbReference>
<evidence type="ECO:0000256" key="9">
    <source>
        <dbReference type="ARBA" id="ARBA00057606"/>
    </source>
</evidence>
<protein>
    <recommendedName>
        <fullName evidence="4 10">Trehalase</fullName>
        <ecNumber evidence="3 10">3.2.1.28</ecNumber>
    </recommendedName>
    <alternativeName>
        <fullName evidence="10">Alpha-trehalose glucohydrolase</fullName>
    </alternativeName>
</protein>
<dbReference type="KEGG" id="muo:115481445"/>
<dbReference type="GO" id="GO:0004555">
    <property type="term" value="F:alpha,alpha-trehalase activity"/>
    <property type="evidence" value="ECO:0007669"/>
    <property type="project" value="UniProtKB-EC"/>
</dbReference>
<dbReference type="InParanoid" id="A0A6P7ZQM9"/>
<evidence type="ECO:0000256" key="1">
    <source>
        <dbReference type="ARBA" id="ARBA00001576"/>
    </source>
</evidence>
<feature type="signal peptide" evidence="11">
    <location>
        <begin position="1"/>
        <end position="24"/>
    </location>
</feature>
<organism evidence="12 13">
    <name type="scientific">Microcaecilia unicolor</name>
    <dbReference type="NCBI Taxonomy" id="1415580"/>
    <lineage>
        <taxon>Eukaryota</taxon>
        <taxon>Metazoa</taxon>
        <taxon>Chordata</taxon>
        <taxon>Craniata</taxon>
        <taxon>Vertebrata</taxon>
        <taxon>Euteleostomi</taxon>
        <taxon>Amphibia</taxon>
        <taxon>Gymnophiona</taxon>
        <taxon>Siphonopidae</taxon>
        <taxon>Microcaecilia</taxon>
    </lineage>
</organism>
<evidence type="ECO:0000256" key="10">
    <source>
        <dbReference type="RuleBase" id="RU361180"/>
    </source>
</evidence>
<proteinExistence type="inferred from homology"/>
<dbReference type="GeneID" id="115481445"/>
<reference evidence="13" key="1">
    <citation type="submission" date="2025-08" db="UniProtKB">
        <authorList>
            <consortium name="RefSeq"/>
        </authorList>
    </citation>
    <scope>IDENTIFICATION</scope>
</reference>
<feature type="chain" id="PRO_5028191552" description="Trehalase" evidence="11">
    <location>
        <begin position="25"/>
        <end position="586"/>
    </location>
</feature>
<accession>A0A6P7ZQM9</accession>
<dbReference type="OrthoDB" id="3542292at2759"/>
<comment type="similarity">
    <text evidence="2 10">Belongs to the glycosyl hydrolase 37 family.</text>
</comment>
<comment type="catalytic activity">
    <reaction evidence="1 10">
        <text>alpha,alpha-trehalose + H2O = alpha-D-glucose + beta-D-glucose</text>
        <dbReference type="Rhea" id="RHEA:32675"/>
        <dbReference type="ChEBI" id="CHEBI:15377"/>
        <dbReference type="ChEBI" id="CHEBI:15903"/>
        <dbReference type="ChEBI" id="CHEBI:16551"/>
        <dbReference type="ChEBI" id="CHEBI:17925"/>
        <dbReference type="EC" id="3.2.1.28"/>
    </reaction>
</comment>
<sequence length="586" mass="67154">MPWNPRWFSLCIATYMTLQNGVTSVLPPPCDSPIYCTGDLLKQVQTAKLFNDDKHFVDMGLRESPEQILQTFQKLVEKSPDGKVSRDQLLQFVNLSFTPPGQEFEPWTPQDWHENPKILAKISDGKLRRWATELHALWRNLGRKIKEDVKNHPEFHSQIYVPYPVVVPGGRFREFYYWDSYWVINGLLLSEMQDTVKGMITNFLYLVERYGLIPNGGRIYYLRRSQPPFLTLMMDSYMSKYNDLEFLRSNIHLLEQEYEFWMRNRSVIVSLGGRNYTLNRYHVQVGDPRPESYTDDLELAENLTEAARQELWAELKSAAESGWDFSSRWFVSGSNGHVGTLQDTKTSAVVPVDLNAVLCQTEHLLASFYKMLGNVSKVQEFEAARMSRLNAVQAVFWDETLGIWLDFNLDTKDRNKAFYPTNLAPLWAECITSQSHVEKAVQYLKKSEALSYRNGIPTSLFQSGQQWDFPNAWPPLQHIVIEGLAKSNLSSAQEMAFQLAQNWIRTNFAAYEKYKAMFEKYDVNGDGKPGGGGEYEVQEGFGWTNGVVLQLLDSYGSRLSGTSSVGYSPAAAVLPLLALLLPRRVR</sequence>
<dbReference type="Proteomes" id="UP000515156">
    <property type="component" value="Chromosome 12"/>
</dbReference>
<dbReference type="Pfam" id="PF01204">
    <property type="entry name" value="Trehalase"/>
    <property type="match status" value="1"/>
</dbReference>
<dbReference type="FunCoup" id="A0A6P7ZQM9">
    <property type="interactions" value="265"/>
</dbReference>
<evidence type="ECO:0000256" key="4">
    <source>
        <dbReference type="ARBA" id="ARBA00019905"/>
    </source>
</evidence>
<gene>
    <name evidence="13" type="primary">TREH</name>
</gene>
<comment type="function">
    <text evidence="9">Intestinal trehalase is probably involved in the hydrolysis of ingested trehalose.</text>
</comment>
<evidence type="ECO:0000256" key="5">
    <source>
        <dbReference type="ARBA" id="ARBA00022729"/>
    </source>
</evidence>
<evidence type="ECO:0000313" key="12">
    <source>
        <dbReference type="Proteomes" id="UP000515156"/>
    </source>
</evidence>
<evidence type="ECO:0000256" key="7">
    <source>
        <dbReference type="ARBA" id="ARBA00023180"/>
    </source>
</evidence>
<dbReference type="PROSITE" id="PS00928">
    <property type="entry name" value="TREHALASE_2"/>
    <property type="match status" value="1"/>
</dbReference>
<dbReference type="AlphaFoldDB" id="A0A6P7ZQM9"/>
<keyword evidence="12" id="KW-1185">Reference proteome</keyword>
<dbReference type="FunFam" id="1.50.10.10:FF:000034">
    <property type="entry name" value="Trehalase"/>
    <property type="match status" value="1"/>
</dbReference>
<evidence type="ECO:0000313" key="13">
    <source>
        <dbReference type="RefSeq" id="XP_030076429.1"/>
    </source>
</evidence>
<evidence type="ECO:0000256" key="3">
    <source>
        <dbReference type="ARBA" id="ARBA00012757"/>
    </source>
</evidence>
<name>A0A6P7ZQM9_9AMPH</name>
<dbReference type="InterPro" id="IPR012341">
    <property type="entry name" value="6hp_glycosidase-like_sf"/>
</dbReference>
<dbReference type="Gene3D" id="1.50.10.10">
    <property type="match status" value="1"/>
</dbReference>
<dbReference type="EC" id="3.2.1.28" evidence="3 10"/>
<evidence type="ECO:0000256" key="2">
    <source>
        <dbReference type="ARBA" id="ARBA00005615"/>
    </source>
</evidence>
<keyword evidence="8 10" id="KW-0326">Glycosidase</keyword>
<evidence type="ECO:0000256" key="8">
    <source>
        <dbReference type="ARBA" id="ARBA00023295"/>
    </source>
</evidence>
<dbReference type="PANTHER" id="PTHR23403:SF1">
    <property type="entry name" value="TREHALASE"/>
    <property type="match status" value="1"/>
</dbReference>
<keyword evidence="7" id="KW-0325">Glycoprotein</keyword>
<keyword evidence="6 10" id="KW-0378">Hydrolase</keyword>
<dbReference type="InterPro" id="IPR001661">
    <property type="entry name" value="Glyco_hydro_37"/>
</dbReference>
<dbReference type="InterPro" id="IPR018232">
    <property type="entry name" value="Glyco_hydro_37_CS"/>
</dbReference>
<keyword evidence="5 11" id="KW-0732">Signal</keyword>
<dbReference type="PROSITE" id="PS00927">
    <property type="entry name" value="TREHALASE_1"/>
    <property type="match status" value="1"/>
</dbReference>
<dbReference type="PANTHER" id="PTHR23403">
    <property type="entry name" value="TREHALASE"/>
    <property type="match status" value="1"/>
</dbReference>
<evidence type="ECO:0000256" key="6">
    <source>
        <dbReference type="ARBA" id="ARBA00022801"/>
    </source>
</evidence>
<evidence type="ECO:0000256" key="11">
    <source>
        <dbReference type="SAM" id="SignalP"/>
    </source>
</evidence>
<dbReference type="InterPro" id="IPR008928">
    <property type="entry name" value="6-hairpin_glycosidase_sf"/>
</dbReference>
<dbReference type="RefSeq" id="XP_030076429.1">
    <property type="nucleotide sequence ID" value="XM_030220569.1"/>
</dbReference>
<dbReference type="PRINTS" id="PR00744">
    <property type="entry name" value="GLHYDRLASE37"/>
</dbReference>
<dbReference type="GO" id="GO:0005993">
    <property type="term" value="P:trehalose catabolic process"/>
    <property type="evidence" value="ECO:0007669"/>
    <property type="project" value="TreeGrafter"/>
</dbReference>
<dbReference type="CTD" id="11181"/>